<keyword evidence="4" id="KW-1185">Reference proteome</keyword>
<organism evidence="3 4">
    <name type="scientific">Triparma strigata</name>
    <dbReference type="NCBI Taxonomy" id="1606541"/>
    <lineage>
        <taxon>Eukaryota</taxon>
        <taxon>Sar</taxon>
        <taxon>Stramenopiles</taxon>
        <taxon>Ochrophyta</taxon>
        <taxon>Bolidophyceae</taxon>
        <taxon>Parmales</taxon>
        <taxon>Triparmaceae</taxon>
        <taxon>Triparma</taxon>
    </lineage>
</organism>
<comment type="caution">
    <text evidence="3">The sequence shown here is derived from an EMBL/GenBank/DDBJ whole genome shotgun (WGS) entry which is preliminary data.</text>
</comment>
<accession>A0A9W7AJZ3</accession>
<reference evidence="4" key="1">
    <citation type="journal article" date="2023" name="Commun. Biol.">
        <title>Genome analysis of Parmales, the sister group of diatoms, reveals the evolutionary specialization of diatoms from phago-mixotrophs to photoautotrophs.</title>
        <authorList>
            <person name="Ban H."/>
            <person name="Sato S."/>
            <person name="Yoshikawa S."/>
            <person name="Yamada K."/>
            <person name="Nakamura Y."/>
            <person name="Ichinomiya M."/>
            <person name="Sato N."/>
            <person name="Blanc-Mathieu R."/>
            <person name="Endo H."/>
            <person name="Kuwata A."/>
            <person name="Ogata H."/>
        </authorList>
    </citation>
    <scope>NUCLEOTIDE SEQUENCE [LARGE SCALE GENOMIC DNA]</scope>
    <source>
        <strain evidence="4">NIES 3701</strain>
    </source>
</reference>
<evidence type="ECO:0000313" key="3">
    <source>
        <dbReference type="EMBL" id="GMH71941.1"/>
    </source>
</evidence>
<feature type="region of interest" description="Disordered" evidence="2">
    <location>
        <begin position="78"/>
        <end position="98"/>
    </location>
</feature>
<evidence type="ECO:0000313" key="4">
    <source>
        <dbReference type="Proteomes" id="UP001165085"/>
    </source>
</evidence>
<dbReference type="EMBL" id="BRXY01000153">
    <property type="protein sequence ID" value="GMH71941.1"/>
    <property type="molecule type" value="Genomic_DNA"/>
</dbReference>
<feature type="coiled-coil region" evidence="1">
    <location>
        <begin position="32"/>
        <end position="66"/>
    </location>
</feature>
<sequence length="116" mass="12929">MFDENVQRPKKETLHAELKESVAMFLAERNAKKEAERLLETERAANASLSAKLREKEEAVARFEQVAAENDGDATLQARRHHADATATSFEPLDPDNPMVRKVGANVLSQNTPINC</sequence>
<gene>
    <name evidence="3" type="ORF">TrST_g2531</name>
</gene>
<keyword evidence="1" id="KW-0175">Coiled coil</keyword>
<dbReference type="AlphaFoldDB" id="A0A9W7AJZ3"/>
<proteinExistence type="predicted"/>
<protein>
    <submittedName>
        <fullName evidence="3">Uncharacterized protein</fullName>
    </submittedName>
</protein>
<dbReference type="Proteomes" id="UP001165085">
    <property type="component" value="Unassembled WGS sequence"/>
</dbReference>
<evidence type="ECO:0000256" key="1">
    <source>
        <dbReference type="SAM" id="Coils"/>
    </source>
</evidence>
<evidence type="ECO:0000256" key="2">
    <source>
        <dbReference type="SAM" id="MobiDB-lite"/>
    </source>
</evidence>
<name>A0A9W7AJZ3_9STRA</name>